<dbReference type="EMBL" id="CP001338">
    <property type="protein sequence ID" value="ACL16965.1"/>
    <property type="molecule type" value="Genomic_DNA"/>
</dbReference>
<dbReference type="STRING" id="521011.Mpal_1653"/>
<dbReference type="InterPro" id="IPR036812">
    <property type="entry name" value="NAD(P)_OxRdtase_dom_sf"/>
</dbReference>
<accession>B8GJC4</accession>
<dbReference type="GO" id="GO:0016491">
    <property type="term" value="F:oxidoreductase activity"/>
    <property type="evidence" value="ECO:0007669"/>
    <property type="project" value="UniProtKB-ARBA"/>
</dbReference>
<name>B8GJC4_METPE</name>
<dbReference type="OrthoDB" id="28487at2157"/>
<dbReference type="PROSITE" id="PS51379">
    <property type="entry name" value="4FE4S_FER_2"/>
    <property type="match status" value="1"/>
</dbReference>
<dbReference type="Pfam" id="PF00248">
    <property type="entry name" value="Aldo_ket_red"/>
    <property type="match status" value="1"/>
</dbReference>
<dbReference type="PANTHER" id="PTHR43312:SF2">
    <property type="entry name" value="OXIDOREDUCTASE"/>
    <property type="match status" value="1"/>
</dbReference>
<dbReference type="Gene3D" id="3.20.20.100">
    <property type="entry name" value="NADP-dependent oxidoreductase domain"/>
    <property type="match status" value="1"/>
</dbReference>
<dbReference type="InterPro" id="IPR017896">
    <property type="entry name" value="4Fe4S_Fe-S-bd"/>
</dbReference>
<dbReference type="PANTHER" id="PTHR43312">
    <property type="entry name" value="D-THREO-ALDOSE 1-DEHYDROGENASE"/>
    <property type="match status" value="1"/>
</dbReference>
<gene>
    <name evidence="2" type="ordered locus">Mpal_1653</name>
</gene>
<organism evidence="2 3">
    <name type="scientific">Methanosphaerula palustris (strain ATCC BAA-1556 / DSM 19958 / E1-9c)</name>
    <dbReference type="NCBI Taxonomy" id="521011"/>
    <lineage>
        <taxon>Archaea</taxon>
        <taxon>Methanobacteriati</taxon>
        <taxon>Methanobacteriota</taxon>
        <taxon>Stenosarchaea group</taxon>
        <taxon>Methanomicrobia</taxon>
        <taxon>Methanomicrobiales</taxon>
        <taxon>Methanoregulaceae</taxon>
        <taxon>Methanosphaerula</taxon>
    </lineage>
</organism>
<dbReference type="HOGENOM" id="CLU_023205_3_2_2"/>
<keyword evidence="3" id="KW-1185">Reference proteome</keyword>
<proteinExistence type="predicted"/>
<dbReference type="InterPro" id="IPR017900">
    <property type="entry name" value="4Fe4S_Fe_S_CS"/>
</dbReference>
<evidence type="ECO:0000259" key="1">
    <source>
        <dbReference type="PROSITE" id="PS51379"/>
    </source>
</evidence>
<dbReference type="CDD" id="cd19096">
    <property type="entry name" value="AKR_Fe-S_oxidoreductase"/>
    <property type="match status" value="1"/>
</dbReference>
<dbReference type="SUPFAM" id="SSF46548">
    <property type="entry name" value="alpha-helical ferredoxin"/>
    <property type="match status" value="1"/>
</dbReference>
<dbReference type="KEGG" id="mpl:Mpal_1653"/>
<dbReference type="SUPFAM" id="SSF51430">
    <property type="entry name" value="NAD(P)-linked oxidoreductase"/>
    <property type="match status" value="1"/>
</dbReference>
<dbReference type="InterPro" id="IPR023210">
    <property type="entry name" value="NADP_OxRdtase_dom"/>
</dbReference>
<dbReference type="eggNOG" id="arCOG01624">
    <property type="taxonomic scope" value="Archaea"/>
</dbReference>
<feature type="domain" description="4Fe-4S ferredoxin-type" evidence="1">
    <location>
        <begin position="344"/>
        <end position="371"/>
    </location>
</feature>
<evidence type="ECO:0000313" key="3">
    <source>
        <dbReference type="Proteomes" id="UP000002457"/>
    </source>
</evidence>
<dbReference type="PROSITE" id="PS00198">
    <property type="entry name" value="4FE4S_FER_1"/>
    <property type="match status" value="1"/>
</dbReference>
<dbReference type="AlphaFoldDB" id="B8GJC4"/>
<sequence length="381" mass="42649">MLYRRMKNLDKDLSILGFGCMRLPLSDDGSIDEPLATAMVRDAIDRGVNYIDTAYPYHNGESELFLGRALSDGYRERVNLATKLPSWLVHSREDMDCYLNEQLEKLQTNHIDCYLVHGLNSVLWKDLVPLGLTEFLDDAIADGRIGAAGFSFHDPSGDVFKEIVDGYDWTFAQIQYNFMDEDYQAGTAGLQYAAEKGLGLVIMEPIRGGMLATRIPAIQKIWTRASTQRTPAEWALRWVWNHPEVTVVLSGMSTPEQVRQNIATADQGHPNSLSEGELRLYDLVRHEYTKRIRVPCTGCKYCMPCPSGVNIPECFAHYNAGTIFEDPGVANINYTIATGSFFGGSPSCASQCTECGACEEQCPQGIHIRERLKEVAMYFGR</sequence>
<evidence type="ECO:0000313" key="2">
    <source>
        <dbReference type="EMBL" id="ACL16965.1"/>
    </source>
</evidence>
<dbReference type="Pfam" id="PF13187">
    <property type="entry name" value="Fer4_9"/>
    <property type="match status" value="1"/>
</dbReference>
<reference evidence="2 3" key="1">
    <citation type="journal article" date="2015" name="Genome Announc.">
        <title>Complete Genome Sequence of Methanosphaerula palustris E1-9CT, a Hydrogenotrophic Methanogen Isolated from a Minerotrophic Fen Peatland.</title>
        <authorList>
            <person name="Cadillo-Quiroz H."/>
            <person name="Browne P."/>
            <person name="Kyrpides N."/>
            <person name="Woyke T."/>
            <person name="Goodwin L."/>
            <person name="Detter C."/>
            <person name="Yavitt J.B."/>
            <person name="Zinder S.H."/>
        </authorList>
    </citation>
    <scope>NUCLEOTIDE SEQUENCE [LARGE SCALE GENOMIC DNA]</scope>
    <source>
        <strain evidence="3">ATCC BAA-1556 / DSM 19958 / E1-9c</strain>
    </source>
</reference>
<protein>
    <submittedName>
        <fullName evidence="2">Aldo/keto reductase</fullName>
    </submittedName>
</protein>
<dbReference type="InterPro" id="IPR053135">
    <property type="entry name" value="AKR2_Oxidoreductase"/>
</dbReference>
<dbReference type="Proteomes" id="UP000002457">
    <property type="component" value="Chromosome"/>
</dbReference>